<sequence length="814" mass="88067">MRNIQIVGAREGNLQNISLEIPRDKLVVFTGLSGSGKSTLLLDVLFNECQRQYLEAMAMEGIRKPQVERIRGASPAIYISQGDANRNPRSTVGTKTDLYTDLRMIYEKLGERSCPHCGAHIAAADCREETEKRDGEFYVYMYCCRCGQRMRKLTRTDFSFNTREGACPTCAGLGSVHTVRREAAVDEALALEDGAVRCWEKQYAKYQLSLLYRAYAHYGLPAPAHQPVAQFSALQRAILYEGSSCALVRQVMPDCPPPKTAGAGRFEGVVPNLQRRLAEKNGDAGSLEPFFEHTVCPDCRGQQLGPTSRAVTVRGTRLPQLAQYTLQKLCRWAETLRADLPRPQLALVADYLLDIETKLGRLRRVGLDYLTLQRQVVSLSGGERQRLRLAAALDCDLSGLLYILDEPTAGLHPRDTAGLVDILKKLRDLGNTVLVIEHDPDVMAAADYLIDMGPGAGRHGGQVVSTGTPADIARQATATGRCLRRAPLGKTHYRAADGAVDIGNAVMHNLQGLDLRLPCGCLVAVTGPSGSGKSTLVFEVLAKGQPDSGANAVRGRQQFAQVVEVRQGGIARMKRSNVATYCGVYSEIRALYARTEEAKKAGLGAGHFSFNSPGGRCEACQGMGRVDSNLLFFTDAQVVCPVCGGRRFSPAVLAVKLHGLSISEVLDLSVEAAAVLFEGCPKVAGPLKLLQEVGLGYLQLGQALTTLSGGEGQRLKLARELIASRQGEKTLYLMDEPTAGLHPQDIDHFLALLDRLVDAGNTVVVVEHNPQLIKNCDWVIDLGPDGGDRGGQLIFAGTPAQLRGFAGSATAAYL</sequence>
<evidence type="ECO:0000256" key="7">
    <source>
        <dbReference type="ARBA" id="ARBA00022769"/>
    </source>
</evidence>
<keyword evidence="3" id="KW-0479">Metal-binding</keyword>
<keyword evidence="11" id="KW-0267">Excision nuclease</keyword>
<dbReference type="GO" id="GO:0005737">
    <property type="term" value="C:cytoplasm"/>
    <property type="evidence" value="ECO:0007669"/>
    <property type="project" value="UniProtKB-SubCell"/>
</dbReference>
<dbReference type="SMART" id="SM00382">
    <property type="entry name" value="AAA"/>
    <property type="match status" value="2"/>
</dbReference>
<dbReference type="EMBL" id="FMHG01000001">
    <property type="protein sequence ID" value="SCJ51891.1"/>
    <property type="molecule type" value="Genomic_DNA"/>
</dbReference>
<evidence type="ECO:0000256" key="12">
    <source>
        <dbReference type="ARBA" id="ARBA00023125"/>
    </source>
</evidence>
<keyword evidence="7" id="KW-0228">DNA excision</keyword>
<dbReference type="InterPro" id="IPR027417">
    <property type="entry name" value="P-loop_NTPase"/>
</dbReference>
<dbReference type="GO" id="GO:0003677">
    <property type="term" value="F:DNA binding"/>
    <property type="evidence" value="ECO:0007669"/>
    <property type="project" value="UniProtKB-KW"/>
</dbReference>
<evidence type="ECO:0000256" key="13">
    <source>
        <dbReference type="ARBA" id="ARBA00023204"/>
    </source>
</evidence>
<dbReference type="Gene3D" id="1.20.1580.10">
    <property type="entry name" value="ABC transporter ATPase like domain"/>
    <property type="match status" value="2"/>
</dbReference>
<keyword evidence="4" id="KW-0677">Repeat</keyword>
<keyword evidence="6" id="KW-0227">DNA damage</keyword>
<dbReference type="PROSITE" id="PS00211">
    <property type="entry name" value="ABC_TRANSPORTER_1"/>
    <property type="match status" value="1"/>
</dbReference>
<proteinExistence type="inferred from homology"/>
<evidence type="ECO:0000256" key="4">
    <source>
        <dbReference type="ARBA" id="ARBA00022737"/>
    </source>
</evidence>
<feature type="domain" description="ABC transporter" evidence="17">
    <location>
        <begin position="483"/>
        <end position="809"/>
    </location>
</feature>
<evidence type="ECO:0000256" key="5">
    <source>
        <dbReference type="ARBA" id="ARBA00022741"/>
    </source>
</evidence>
<dbReference type="GO" id="GO:0006281">
    <property type="term" value="P:DNA repair"/>
    <property type="evidence" value="ECO:0007669"/>
    <property type="project" value="UniProtKB-KW"/>
</dbReference>
<dbReference type="PROSITE" id="PS50893">
    <property type="entry name" value="ABC_TRANSPORTER_2"/>
    <property type="match status" value="1"/>
</dbReference>
<dbReference type="Pfam" id="PF17755">
    <property type="entry name" value="UvrA_DNA-bind"/>
    <property type="match status" value="1"/>
</dbReference>
<keyword evidence="12" id="KW-0238">DNA-binding</keyword>
<dbReference type="InterPro" id="IPR041552">
    <property type="entry name" value="UvrA_DNA-bd"/>
</dbReference>
<evidence type="ECO:0000256" key="10">
    <source>
        <dbReference type="ARBA" id="ARBA00022840"/>
    </source>
</evidence>
<name>A0A1C6H2T5_9FIRM</name>
<keyword evidence="10" id="KW-0067">ATP-binding</keyword>
<evidence type="ECO:0000256" key="15">
    <source>
        <dbReference type="ARBA" id="ARBA00039316"/>
    </source>
</evidence>
<evidence type="ECO:0000313" key="18">
    <source>
        <dbReference type="EMBL" id="SCJ51891.1"/>
    </source>
</evidence>
<evidence type="ECO:0000256" key="14">
    <source>
        <dbReference type="ARBA" id="ARBA00038000"/>
    </source>
</evidence>
<dbReference type="GO" id="GO:0008270">
    <property type="term" value="F:zinc ion binding"/>
    <property type="evidence" value="ECO:0007669"/>
    <property type="project" value="UniProtKB-KW"/>
</dbReference>
<evidence type="ECO:0000256" key="8">
    <source>
        <dbReference type="ARBA" id="ARBA00022771"/>
    </source>
</evidence>
<dbReference type="InterPro" id="IPR003593">
    <property type="entry name" value="AAA+_ATPase"/>
</dbReference>
<dbReference type="InterPro" id="IPR017871">
    <property type="entry name" value="ABC_transporter-like_CS"/>
</dbReference>
<dbReference type="AlphaFoldDB" id="A0A1C6H2T5"/>
<dbReference type="Gene3D" id="3.40.50.300">
    <property type="entry name" value="P-loop containing nucleotide triphosphate hydrolases"/>
    <property type="match status" value="2"/>
</dbReference>
<dbReference type="PANTHER" id="PTHR43152">
    <property type="entry name" value="UVRABC SYSTEM PROTEIN A"/>
    <property type="match status" value="1"/>
</dbReference>
<dbReference type="GO" id="GO:0016887">
    <property type="term" value="F:ATP hydrolysis activity"/>
    <property type="evidence" value="ECO:0007669"/>
    <property type="project" value="InterPro"/>
</dbReference>
<evidence type="ECO:0000256" key="16">
    <source>
        <dbReference type="ARBA" id="ARBA00042156"/>
    </source>
</evidence>
<keyword evidence="13" id="KW-0234">DNA repair</keyword>
<dbReference type="PANTHER" id="PTHR43152:SF3">
    <property type="entry name" value="UVRABC SYSTEM PROTEIN A"/>
    <property type="match status" value="1"/>
</dbReference>
<accession>A0A1C6H2T5</accession>
<protein>
    <recommendedName>
        <fullName evidence="15">UvrABC system protein A</fullName>
    </recommendedName>
    <alternativeName>
        <fullName evidence="16">Excinuclease ABC subunit A</fullName>
    </alternativeName>
</protein>
<evidence type="ECO:0000256" key="6">
    <source>
        <dbReference type="ARBA" id="ARBA00022763"/>
    </source>
</evidence>
<organism evidence="18">
    <name type="scientific">uncultured Anaerotruncus sp</name>
    <dbReference type="NCBI Taxonomy" id="905011"/>
    <lineage>
        <taxon>Bacteria</taxon>
        <taxon>Bacillati</taxon>
        <taxon>Bacillota</taxon>
        <taxon>Clostridia</taxon>
        <taxon>Eubacteriales</taxon>
        <taxon>Oscillospiraceae</taxon>
        <taxon>Anaerotruncus</taxon>
        <taxon>environmental samples</taxon>
    </lineage>
</organism>
<dbReference type="SUPFAM" id="SSF52540">
    <property type="entry name" value="P-loop containing nucleoside triphosphate hydrolases"/>
    <property type="match status" value="2"/>
</dbReference>
<dbReference type="InterPro" id="IPR003439">
    <property type="entry name" value="ABC_transporter-like_ATP-bd"/>
</dbReference>
<evidence type="ECO:0000256" key="11">
    <source>
        <dbReference type="ARBA" id="ARBA00022881"/>
    </source>
</evidence>
<dbReference type="Gene3D" id="1.10.8.280">
    <property type="entry name" value="ABC transporter ATPase domain-like"/>
    <property type="match status" value="1"/>
</dbReference>
<dbReference type="GO" id="GO:0004518">
    <property type="term" value="F:nuclease activity"/>
    <property type="evidence" value="ECO:0007669"/>
    <property type="project" value="UniProtKB-KW"/>
</dbReference>
<keyword evidence="8" id="KW-0863">Zinc-finger</keyword>
<comment type="similarity">
    <text evidence="14">Belongs to the ABC transporter superfamily. UvrA family.</text>
</comment>
<evidence type="ECO:0000256" key="2">
    <source>
        <dbReference type="ARBA" id="ARBA00022490"/>
    </source>
</evidence>
<gene>
    <name evidence="18" type="primary">uvrA_2</name>
    <name evidence="18" type="ORF">SAMEA3545359_00654</name>
</gene>
<keyword evidence="5" id="KW-0547">Nucleotide-binding</keyword>
<comment type="subcellular location">
    <subcellularLocation>
        <location evidence="1">Cytoplasm</location>
    </subcellularLocation>
</comment>
<evidence type="ECO:0000256" key="9">
    <source>
        <dbReference type="ARBA" id="ARBA00022833"/>
    </source>
</evidence>
<evidence type="ECO:0000256" key="3">
    <source>
        <dbReference type="ARBA" id="ARBA00022723"/>
    </source>
</evidence>
<reference evidence="18" key="1">
    <citation type="submission" date="2015-09" db="EMBL/GenBank/DDBJ databases">
        <authorList>
            <consortium name="Pathogen Informatics"/>
        </authorList>
    </citation>
    <scope>NUCLEOTIDE SEQUENCE</scope>
    <source>
        <strain evidence="18">2789STDY5834896</strain>
    </source>
</reference>
<dbReference type="GO" id="GO:0005524">
    <property type="term" value="F:ATP binding"/>
    <property type="evidence" value="ECO:0007669"/>
    <property type="project" value="UniProtKB-KW"/>
</dbReference>
<evidence type="ECO:0000256" key="1">
    <source>
        <dbReference type="ARBA" id="ARBA00004496"/>
    </source>
</evidence>
<keyword evidence="2" id="KW-0963">Cytoplasm</keyword>
<keyword evidence="9" id="KW-0862">Zinc</keyword>
<evidence type="ECO:0000259" key="17">
    <source>
        <dbReference type="PROSITE" id="PS50893"/>
    </source>
</evidence>